<keyword evidence="3" id="KW-0328">Glycosyltransferase</keyword>
<dbReference type="Pfam" id="PF13439">
    <property type="entry name" value="Glyco_transf_4"/>
    <property type="match status" value="1"/>
</dbReference>
<keyword evidence="4" id="KW-1185">Reference proteome</keyword>
<evidence type="ECO:0000313" key="4">
    <source>
        <dbReference type="Proteomes" id="UP001562159"/>
    </source>
</evidence>
<dbReference type="PANTHER" id="PTHR12526:SF630">
    <property type="entry name" value="GLYCOSYLTRANSFERASE"/>
    <property type="match status" value="1"/>
</dbReference>
<dbReference type="SUPFAM" id="SSF53756">
    <property type="entry name" value="UDP-Glycosyltransferase/glycogen phosphorylase"/>
    <property type="match status" value="1"/>
</dbReference>
<dbReference type="Gene3D" id="3.40.50.2000">
    <property type="entry name" value="Glycogen Phosphorylase B"/>
    <property type="match status" value="2"/>
</dbReference>
<accession>A0ABV4AUB1</accession>
<reference evidence="3 4" key="1">
    <citation type="submission" date="2024-07" db="EMBL/GenBank/DDBJ databases">
        <title>Molecular mechanisms and environmental adaptations of flagellar loss and biofilm growth of Rhodanobacter under environmental stress.</title>
        <authorList>
            <person name="Chen M."/>
        </authorList>
    </citation>
    <scope>NUCLEOTIDE SEQUENCE [LARGE SCALE GENOMIC DNA]</scope>
    <source>
        <strain evidence="3 4">RS22</strain>
    </source>
</reference>
<keyword evidence="3" id="KW-0808">Transferase</keyword>
<comment type="caution">
    <text evidence="3">The sequence shown here is derived from an EMBL/GenBank/DDBJ whole genome shotgun (WGS) entry which is preliminary data.</text>
</comment>
<dbReference type="GO" id="GO:0016757">
    <property type="term" value="F:glycosyltransferase activity"/>
    <property type="evidence" value="ECO:0007669"/>
    <property type="project" value="UniProtKB-KW"/>
</dbReference>
<evidence type="ECO:0000313" key="3">
    <source>
        <dbReference type="EMBL" id="MEY2183485.1"/>
    </source>
</evidence>
<name>A0ABV4AUB1_9GAMM</name>
<dbReference type="Pfam" id="PF00534">
    <property type="entry name" value="Glycos_transf_1"/>
    <property type="match status" value="1"/>
</dbReference>
<evidence type="ECO:0000259" key="1">
    <source>
        <dbReference type="Pfam" id="PF00534"/>
    </source>
</evidence>
<dbReference type="Proteomes" id="UP001562159">
    <property type="component" value="Unassembled WGS sequence"/>
</dbReference>
<protein>
    <submittedName>
        <fullName evidence="3">Glycosyltransferase</fullName>
        <ecNumber evidence="3">2.4.-.-</ecNumber>
    </submittedName>
</protein>
<proteinExistence type="predicted"/>
<organism evidence="3 4">
    <name type="scientific">Rhodanobacter humi</name>
    <dbReference type="NCBI Taxonomy" id="1888173"/>
    <lineage>
        <taxon>Bacteria</taxon>
        <taxon>Pseudomonadati</taxon>
        <taxon>Pseudomonadota</taxon>
        <taxon>Gammaproteobacteria</taxon>
        <taxon>Lysobacterales</taxon>
        <taxon>Rhodanobacteraceae</taxon>
        <taxon>Rhodanobacter</taxon>
    </lineage>
</organism>
<gene>
    <name evidence="3" type="ORF">AB7878_13760</name>
</gene>
<evidence type="ECO:0000259" key="2">
    <source>
        <dbReference type="Pfam" id="PF13439"/>
    </source>
</evidence>
<dbReference type="InterPro" id="IPR001296">
    <property type="entry name" value="Glyco_trans_1"/>
</dbReference>
<dbReference type="PANTHER" id="PTHR12526">
    <property type="entry name" value="GLYCOSYLTRANSFERASE"/>
    <property type="match status" value="1"/>
</dbReference>
<feature type="domain" description="Glycosyl transferase family 1" evidence="1">
    <location>
        <begin position="196"/>
        <end position="332"/>
    </location>
</feature>
<feature type="domain" description="Glycosyltransferase subfamily 4-like N-terminal" evidence="2">
    <location>
        <begin position="12"/>
        <end position="173"/>
    </location>
</feature>
<dbReference type="EMBL" id="JBGBPY010000001">
    <property type="protein sequence ID" value="MEY2183485.1"/>
    <property type="molecule type" value="Genomic_DNA"/>
</dbReference>
<dbReference type="EC" id="2.4.-.-" evidence="3"/>
<sequence length="365" mass="40764">MKVLFVLPNIAIGGVERVRLTLIEYLASHGIECRLALRRYQGELLERGLKLTTVDDLAPRGLHQFIPSLVKVIRREQPTHVITAFPDMGLLTWLALKISGSRAKWIHSVHDTQANLTSRSDRLGRFRYMIKSRSGDFCYRRADAVVTVSEGIRREILAKYVLAPSKIVTLHNPAIPDELLCWKRLPLESGASPCRIVALGRLVHQKGFDVLIRAMANVPGPWQLDIWGDGIERSKLFALAGELGLRDKIRFCGSTMEPFAAMREADIFVLPSRHEGLPGVLIEALACQCQIVAADCPQGPREILQEGKLGQLVPVEDANALAVAITRVIEGKHRVNSNLLLERAYDFTRSVCCARWESLLRDLAD</sequence>
<dbReference type="InterPro" id="IPR028098">
    <property type="entry name" value="Glyco_trans_4-like_N"/>
</dbReference>